<dbReference type="AlphaFoldDB" id="A0A1Y2FVP1"/>
<dbReference type="SUPFAM" id="SSF81383">
    <property type="entry name" value="F-box domain"/>
    <property type="match status" value="1"/>
</dbReference>
<dbReference type="OrthoDB" id="2526052at2759"/>
<gene>
    <name evidence="1" type="ORF">BCR35DRAFT_31152</name>
</gene>
<evidence type="ECO:0008006" key="3">
    <source>
        <dbReference type="Google" id="ProtNLM"/>
    </source>
</evidence>
<organism evidence="1 2">
    <name type="scientific">Leucosporidium creatinivorum</name>
    <dbReference type="NCBI Taxonomy" id="106004"/>
    <lineage>
        <taxon>Eukaryota</taxon>
        <taxon>Fungi</taxon>
        <taxon>Dikarya</taxon>
        <taxon>Basidiomycota</taxon>
        <taxon>Pucciniomycotina</taxon>
        <taxon>Microbotryomycetes</taxon>
        <taxon>Leucosporidiales</taxon>
        <taxon>Leucosporidium</taxon>
    </lineage>
</organism>
<keyword evidence="2" id="KW-1185">Reference proteome</keyword>
<accession>A0A1Y2FVP1</accession>
<comment type="caution">
    <text evidence="1">The sequence shown here is derived from an EMBL/GenBank/DDBJ whole genome shotgun (WGS) entry which is preliminary data.</text>
</comment>
<dbReference type="InParanoid" id="A0A1Y2FVP1"/>
<protein>
    <recommendedName>
        <fullName evidence="3">F-box domain-containing protein</fullName>
    </recommendedName>
</protein>
<reference evidence="1 2" key="1">
    <citation type="submission" date="2016-07" db="EMBL/GenBank/DDBJ databases">
        <title>Pervasive Adenine N6-methylation of Active Genes in Fungi.</title>
        <authorList>
            <consortium name="DOE Joint Genome Institute"/>
            <person name="Mondo S.J."/>
            <person name="Dannebaum R.O."/>
            <person name="Kuo R.C."/>
            <person name="Labutti K."/>
            <person name="Haridas S."/>
            <person name="Kuo A."/>
            <person name="Salamov A."/>
            <person name="Ahrendt S.R."/>
            <person name="Lipzen A."/>
            <person name="Sullivan W."/>
            <person name="Andreopoulos W.B."/>
            <person name="Clum A."/>
            <person name="Lindquist E."/>
            <person name="Daum C."/>
            <person name="Ramamoorthy G.K."/>
            <person name="Gryganskyi A."/>
            <person name="Culley D."/>
            <person name="Magnuson J.K."/>
            <person name="James T.Y."/>
            <person name="O'Malley M.A."/>
            <person name="Stajich J.E."/>
            <person name="Spatafora J.W."/>
            <person name="Visel A."/>
            <person name="Grigoriev I.V."/>
        </authorList>
    </citation>
    <scope>NUCLEOTIDE SEQUENCE [LARGE SCALE GENOMIC DNA]</scope>
    <source>
        <strain evidence="1 2">62-1032</strain>
    </source>
</reference>
<dbReference type="EMBL" id="MCGR01000012">
    <property type="protein sequence ID" value="ORY88070.1"/>
    <property type="molecule type" value="Genomic_DNA"/>
</dbReference>
<sequence length="208" mass="23252">MSTDDFASAAAVEHKMTPSLPIELHRRVLLLALPRLSFDTFKERYELLCTASLVNKAWRELALREMMRHPYFRRIRTQLKFLEVAARVDPGFSTKGEGEGSPKGWIESVWTGGTPALEGKMKVVSAVPYSVKSWVSGKNAIGRSAPMVVTPNVSELYCIPCTGKIALYPQVERERFALRTLAACTAEENHVSLVELSTTSHLKELFLL</sequence>
<proteinExistence type="predicted"/>
<dbReference type="InterPro" id="IPR036047">
    <property type="entry name" value="F-box-like_dom_sf"/>
</dbReference>
<evidence type="ECO:0000313" key="2">
    <source>
        <dbReference type="Proteomes" id="UP000193467"/>
    </source>
</evidence>
<name>A0A1Y2FVP1_9BASI</name>
<dbReference type="Proteomes" id="UP000193467">
    <property type="component" value="Unassembled WGS sequence"/>
</dbReference>
<evidence type="ECO:0000313" key="1">
    <source>
        <dbReference type="EMBL" id="ORY88070.1"/>
    </source>
</evidence>